<organism evidence="5 6">
    <name type="scientific">Limnobacter litoralis</name>
    <dbReference type="NCBI Taxonomy" id="481366"/>
    <lineage>
        <taxon>Bacteria</taxon>
        <taxon>Pseudomonadati</taxon>
        <taxon>Pseudomonadota</taxon>
        <taxon>Betaproteobacteria</taxon>
        <taxon>Burkholderiales</taxon>
        <taxon>Burkholderiaceae</taxon>
        <taxon>Limnobacter</taxon>
    </lineage>
</organism>
<accession>A0ABQ5YUS9</accession>
<reference evidence="6" key="1">
    <citation type="journal article" date="2019" name="Int. J. Syst. Evol. Microbiol.">
        <title>The Global Catalogue of Microorganisms (GCM) 10K type strain sequencing project: providing services to taxonomists for standard genome sequencing and annotation.</title>
        <authorList>
            <consortium name="The Broad Institute Genomics Platform"/>
            <consortium name="The Broad Institute Genome Sequencing Center for Infectious Disease"/>
            <person name="Wu L."/>
            <person name="Ma J."/>
        </authorList>
    </citation>
    <scope>NUCLEOTIDE SEQUENCE [LARGE SCALE GENOMIC DNA]</scope>
    <source>
        <strain evidence="6">NBRC 105857</strain>
    </source>
</reference>
<protein>
    <recommendedName>
        <fullName evidence="4">PqqA binding protein</fullName>
    </recommendedName>
    <alternativeName>
        <fullName evidence="4">Coenzyme PQQ synthesis protein D</fullName>
    </alternativeName>
    <alternativeName>
        <fullName evidence="4">Pyrroloquinoline quinone biosynthesis protein D</fullName>
    </alternativeName>
</protein>
<comment type="function">
    <text evidence="4">Functions as a PqqA binding protein and presents PqqA to PqqE, in the pyrroloquinoline quinone (PQQ) biosynthetic pathway.</text>
</comment>
<dbReference type="HAMAP" id="MF_00655">
    <property type="entry name" value="PQQ_syn_PqqD"/>
    <property type="match status" value="1"/>
</dbReference>
<dbReference type="Proteomes" id="UP001156664">
    <property type="component" value="Unassembled WGS sequence"/>
</dbReference>
<dbReference type="NCBIfam" id="NF002535">
    <property type="entry name" value="PRK02079.1"/>
    <property type="match status" value="1"/>
</dbReference>
<dbReference type="InterPro" id="IPR041881">
    <property type="entry name" value="PqqD_sf"/>
</dbReference>
<dbReference type="InterPro" id="IPR022479">
    <property type="entry name" value="PqqD_bac"/>
</dbReference>
<evidence type="ECO:0000313" key="5">
    <source>
        <dbReference type="EMBL" id="GLR27580.1"/>
    </source>
</evidence>
<dbReference type="EMBL" id="BSOJ01000032">
    <property type="protein sequence ID" value="GLR27580.1"/>
    <property type="molecule type" value="Genomic_DNA"/>
</dbReference>
<comment type="pathway">
    <text evidence="1 4">Cofactor biosynthesis; pyrroloquinoline quinone biosynthesis.</text>
</comment>
<evidence type="ECO:0000256" key="2">
    <source>
        <dbReference type="ARBA" id="ARBA00011741"/>
    </source>
</evidence>
<comment type="caution">
    <text evidence="5">The sequence shown here is derived from an EMBL/GenBank/DDBJ whole genome shotgun (WGS) entry which is preliminary data.</text>
</comment>
<gene>
    <name evidence="4 5" type="primary">pqqD</name>
    <name evidence="5" type="ORF">GCM10007875_26710</name>
</gene>
<sequence length="95" mass="10933">MNDTSNTITVPERPRLNRLFRMQYEEAQQSYVLLYPEGMVKLNQSASEILLLCDGTRTLNEIVHTLETRFSTNNLGPDVTAMLEEACRRNWLEAA</sequence>
<dbReference type="NCBIfam" id="TIGR03859">
    <property type="entry name" value="PQQ_PqqD"/>
    <property type="match status" value="1"/>
</dbReference>
<comment type="subunit">
    <text evidence="2 4">Monomer. Interacts with PqqE.</text>
</comment>
<comment type="similarity">
    <text evidence="4">Belongs to the PqqD family.</text>
</comment>
<evidence type="ECO:0000313" key="6">
    <source>
        <dbReference type="Proteomes" id="UP001156664"/>
    </source>
</evidence>
<dbReference type="Gene3D" id="1.10.10.1150">
    <property type="entry name" value="Coenzyme PQQ synthesis protein D (PqqD)"/>
    <property type="match status" value="1"/>
</dbReference>
<keyword evidence="3 4" id="KW-0884">PQQ biosynthesis</keyword>
<keyword evidence="6" id="KW-1185">Reference proteome</keyword>
<evidence type="ECO:0000256" key="1">
    <source>
        <dbReference type="ARBA" id="ARBA00004886"/>
    </source>
</evidence>
<evidence type="ECO:0000256" key="3">
    <source>
        <dbReference type="ARBA" id="ARBA00022905"/>
    </source>
</evidence>
<proteinExistence type="inferred from homology"/>
<name>A0ABQ5YUS9_9BURK</name>
<evidence type="ECO:0000256" key="4">
    <source>
        <dbReference type="HAMAP-Rule" id="MF_00655"/>
    </source>
</evidence>
<dbReference type="Pfam" id="PF05402">
    <property type="entry name" value="PqqD"/>
    <property type="match status" value="1"/>
</dbReference>
<dbReference type="InterPro" id="IPR008792">
    <property type="entry name" value="PQQD"/>
</dbReference>
<dbReference type="RefSeq" id="WP_284282411.1">
    <property type="nucleotide sequence ID" value="NZ_BSOJ01000032.1"/>
</dbReference>